<accession>A0A314YD81</accession>
<dbReference type="InterPro" id="IPR039279">
    <property type="entry name" value="QRT3-like"/>
</dbReference>
<dbReference type="OrthoDB" id="1706999at2759"/>
<dbReference type="AlphaFoldDB" id="A0A314YD81"/>
<organism evidence="1 2">
    <name type="scientific">Prunus yedoensis var. nudiflora</name>
    <dbReference type="NCBI Taxonomy" id="2094558"/>
    <lineage>
        <taxon>Eukaryota</taxon>
        <taxon>Viridiplantae</taxon>
        <taxon>Streptophyta</taxon>
        <taxon>Embryophyta</taxon>
        <taxon>Tracheophyta</taxon>
        <taxon>Spermatophyta</taxon>
        <taxon>Magnoliopsida</taxon>
        <taxon>eudicotyledons</taxon>
        <taxon>Gunneridae</taxon>
        <taxon>Pentapetalae</taxon>
        <taxon>rosids</taxon>
        <taxon>fabids</taxon>
        <taxon>Rosales</taxon>
        <taxon>Rosaceae</taxon>
        <taxon>Amygdaloideae</taxon>
        <taxon>Amygdaleae</taxon>
        <taxon>Prunus</taxon>
    </lineage>
</organism>
<gene>
    <name evidence="1" type="ORF">Pyn_21598</name>
</gene>
<protein>
    <submittedName>
        <fullName evidence="1">Polygalacturonase QRT3-like</fullName>
    </submittedName>
</protein>
<dbReference type="PANTHER" id="PTHR33928:SF2">
    <property type="entry name" value="PECTATE LYASE SUPERFAMILY PROTEIN DOMAIN-CONTAINING PROTEIN-RELATED"/>
    <property type="match status" value="1"/>
</dbReference>
<keyword evidence="2" id="KW-1185">Reference proteome</keyword>
<dbReference type="PANTHER" id="PTHR33928">
    <property type="entry name" value="POLYGALACTURONASE QRT3"/>
    <property type="match status" value="1"/>
</dbReference>
<dbReference type="Proteomes" id="UP000250321">
    <property type="component" value="Unassembled WGS sequence"/>
</dbReference>
<dbReference type="GO" id="GO:0004650">
    <property type="term" value="F:polygalacturonase activity"/>
    <property type="evidence" value="ECO:0007669"/>
    <property type="project" value="InterPro"/>
</dbReference>
<name>A0A314YD81_PRUYE</name>
<evidence type="ECO:0000313" key="1">
    <source>
        <dbReference type="EMBL" id="PQQ04007.1"/>
    </source>
</evidence>
<dbReference type="STRING" id="2094558.A0A314YD81"/>
<evidence type="ECO:0000313" key="2">
    <source>
        <dbReference type="Proteomes" id="UP000250321"/>
    </source>
</evidence>
<sequence length="83" mass="8855">MFFLQATNAVSIQSFQAALFTGSSSNVTMNGRVFYPIGYGADPTGAEDSIAALLKAVEEAFQLKSRLELLPGITDLRGVVIDL</sequence>
<reference evidence="1 2" key="1">
    <citation type="submission" date="2018-02" db="EMBL/GenBank/DDBJ databases">
        <title>Draft genome of wild Prunus yedoensis var. nudiflora.</title>
        <authorList>
            <person name="Baek S."/>
            <person name="Kim J.-H."/>
            <person name="Choi K."/>
            <person name="Kim G.-B."/>
            <person name="Cho A."/>
            <person name="Jang H."/>
            <person name="Shin C.-H."/>
            <person name="Yu H.-J."/>
            <person name="Mun J.-H."/>
        </authorList>
    </citation>
    <scope>NUCLEOTIDE SEQUENCE [LARGE SCALE GENOMIC DNA]</scope>
    <source>
        <strain evidence="2">cv. Jeju island</strain>
        <tissue evidence="1">Leaf</tissue>
    </source>
</reference>
<proteinExistence type="predicted"/>
<comment type="caution">
    <text evidence="1">The sequence shown here is derived from an EMBL/GenBank/DDBJ whole genome shotgun (WGS) entry which is preliminary data.</text>
</comment>
<dbReference type="EMBL" id="PJQY01001291">
    <property type="protein sequence ID" value="PQQ04007.1"/>
    <property type="molecule type" value="Genomic_DNA"/>
</dbReference>